<dbReference type="AlphaFoldDB" id="A0A1F5A1J0"/>
<feature type="site" description="Contributes to redox potential value" evidence="8">
    <location>
        <position position="31"/>
    </location>
</feature>
<dbReference type="GO" id="GO:0015035">
    <property type="term" value="F:protein-disulfide reductase activity"/>
    <property type="evidence" value="ECO:0007669"/>
    <property type="project" value="UniProtKB-UniRule"/>
</dbReference>
<evidence type="ECO:0000256" key="7">
    <source>
        <dbReference type="PIRNR" id="PIRNR000077"/>
    </source>
</evidence>
<dbReference type="CDD" id="cd02947">
    <property type="entry name" value="TRX_family"/>
    <property type="match status" value="1"/>
</dbReference>
<dbReference type="InterPro" id="IPR005746">
    <property type="entry name" value="Thioredoxin"/>
</dbReference>
<gene>
    <name evidence="11" type="ORF">A2576_00050</name>
</gene>
<evidence type="ECO:0000256" key="1">
    <source>
        <dbReference type="ARBA" id="ARBA00008987"/>
    </source>
</evidence>
<evidence type="ECO:0000256" key="8">
    <source>
        <dbReference type="PIRSR" id="PIRSR000077-1"/>
    </source>
</evidence>
<feature type="site" description="Deprotonates C-terminal active site Cys" evidence="8">
    <location>
        <position position="23"/>
    </location>
</feature>
<dbReference type="InterPro" id="IPR036249">
    <property type="entry name" value="Thioredoxin-like_sf"/>
</dbReference>
<dbReference type="Gene3D" id="3.40.30.10">
    <property type="entry name" value="Glutaredoxin"/>
    <property type="match status" value="1"/>
</dbReference>
<sequence length="106" mass="11401">MAVVHLTKADFGEKTKGGMAMVDFWAEWCGPCKMAAPVIEELSKEYEGKVMVAKVDVDAEPDLAGKFGVMSIPTVVLLRDGKEIARQVGFAGKPGYVQLLQKAEAA</sequence>
<dbReference type="PRINTS" id="PR00421">
    <property type="entry name" value="THIOREDOXIN"/>
</dbReference>
<evidence type="ECO:0000256" key="2">
    <source>
        <dbReference type="ARBA" id="ARBA00022448"/>
    </source>
</evidence>
<dbReference type="PIRSF" id="PIRSF000077">
    <property type="entry name" value="Thioredoxin"/>
    <property type="match status" value="1"/>
</dbReference>
<dbReference type="Pfam" id="PF00085">
    <property type="entry name" value="Thioredoxin"/>
    <property type="match status" value="1"/>
</dbReference>
<evidence type="ECO:0000313" key="12">
    <source>
        <dbReference type="Proteomes" id="UP000178579"/>
    </source>
</evidence>
<reference evidence="11 12" key="1">
    <citation type="journal article" date="2016" name="Nat. Commun.">
        <title>Thousands of microbial genomes shed light on interconnected biogeochemical processes in an aquifer system.</title>
        <authorList>
            <person name="Anantharaman K."/>
            <person name="Brown C.T."/>
            <person name="Hug L.A."/>
            <person name="Sharon I."/>
            <person name="Castelle C.J."/>
            <person name="Probst A.J."/>
            <person name="Thomas B.C."/>
            <person name="Singh A."/>
            <person name="Wilkins M.J."/>
            <person name="Karaoz U."/>
            <person name="Brodie E.L."/>
            <person name="Williams K.H."/>
            <person name="Hubbard S.S."/>
            <person name="Banfield J.F."/>
        </authorList>
    </citation>
    <scope>NUCLEOTIDE SEQUENCE [LARGE SCALE GENOMIC DNA]</scope>
</reference>
<keyword evidence="5 9" id="KW-0676">Redox-active center</keyword>
<dbReference type="PROSITE" id="PS51352">
    <property type="entry name" value="THIOREDOXIN_2"/>
    <property type="match status" value="1"/>
</dbReference>
<comment type="caution">
    <text evidence="11">The sequence shown here is derived from an EMBL/GenBank/DDBJ whole genome shotgun (WGS) entry which is preliminary data.</text>
</comment>
<comment type="similarity">
    <text evidence="1 7">Belongs to the thioredoxin family.</text>
</comment>
<dbReference type="NCBIfam" id="TIGR01068">
    <property type="entry name" value="thioredoxin"/>
    <property type="match status" value="1"/>
</dbReference>
<dbReference type="SUPFAM" id="SSF52833">
    <property type="entry name" value="Thioredoxin-like"/>
    <property type="match status" value="1"/>
</dbReference>
<proteinExistence type="inferred from homology"/>
<evidence type="ECO:0000259" key="10">
    <source>
        <dbReference type="PROSITE" id="PS51352"/>
    </source>
</evidence>
<dbReference type="PANTHER" id="PTHR45663:SF11">
    <property type="entry name" value="GEO12009P1"/>
    <property type="match status" value="1"/>
</dbReference>
<evidence type="ECO:0000313" key="11">
    <source>
        <dbReference type="EMBL" id="OGD12449.1"/>
    </source>
</evidence>
<evidence type="ECO:0000256" key="4">
    <source>
        <dbReference type="ARBA" id="ARBA00023157"/>
    </source>
</evidence>
<accession>A0A1F5A1J0</accession>
<evidence type="ECO:0000256" key="5">
    <source>
        <dbReference type="ARBA" id="ARBA00023284"/>
    </source>
</evidence>
<evidence type="ECO:0000256" key="9">
    <source>
        <dbReference type="PIRSR" id="PIRSR000077-4"/>
    </source>
</evidence>
<evidence type="ECO:0000256" key="6">
    <source>
        <dbReference type="NCBIfam" id="TIGR01068"/>
    </source>
</evidence>
<feature type="domain" description="Thioredoxin" evidence="10">
    <location>
        <begin position="1"/>
        <end position="106"/>
    </location>
</feature>
<feature type="disulfide bond" description="Redox-active" evidence="9">
    <location>
        <begin position="29"/>
        <end position="32"/>
    </location>
</feature>
<dbReference type="GO" id="GO:0005829">
    <property type="term" value="C:cytosol"/>
    <property type="evidence" value="ECO:0007669"/>
    <property type="project" value="TreeGrafter"/>
</dbReference>
<keyword evidence="3" id="KW-0249">Electron transport</keyword>
<dbReference type="Proteomes" id="UP000178579">
    <property type="component" value="Unassembled WGS sequence"/>
</dbReference>
<name>A0A1F5A1J0_9BACT</name>
<dbReference type="EMBL" id="MEXV01000018">
    <property type="protein sequence ID" value="OGD12449.1"/>
    <property type="molecule type" value="Genomic_DNA"/>
</dbReference>
<keyword evidence="4 9" id="KW-1015">Disulfide bond</keyword>
<dbReference type="PANTHER" id="PTHR45663">
    <property type="entry name" value="GEO12009P1"/>
    <property type="match status" value="1"/>
</dbReference>
<feature type="active site" description="Nucleophile" evidence="8">
    <location>
        <position position="32"/>
    </location>
</feature>
<protein>
    <recommendedName>
        <fullName evidence="6 7">Thioredoxin</fullName>
    </recommendedName>
</protein>
<keyword evidence="2" id="KW-0813">Transport</keyword>
<organism evidence="11 12">
    <name type="scientific">Candidatus Amesbacteria bacterium RIFOXYD1_FULL_47_9</name>
    <dbReference type="NCBI Taxonomy" id="1797267"/>
    <lineage>
        <taxon>Bacteria</taxon>
        <taxon>Candidatus Amesiibacteriota</taxon>
    </lineage>
</organism>
<dbReference type="FunFam" id="3.40.30.10:FF:000001">
    <property type="entry name" value="Thioredoxin"/>
    <property type="match status" value="1"/>
</dbReference>
<feature type="site" description="Contributes to redox potential value" evidence="8">
    <location>
        <position position="30"/>
    </location>
</feature>
<evidence type="ECO:0000256" key="3">
    <source>
        <dbReference type="ARBA" id="ARBA00022982"/>
    </source>
</evidence>
<feature type="active site" description="Nucleophile" evidence="8">
    <location>
        <position position="29"/>
    </location>
</feature>
<dbReference type="InterPro" id="IPR013766">
    <property type="entry name" value="Thioredoxin_domain"/>
</dbReference>
<dbReference type="GO" id="GO:0045454">
    <property type="term" value="P:cell redox homeostasis"/>
    <property type="evidence" value="ECO:0007669"/>
    <property type="project" value="TreeGrafter"/>
</dbReference>